<keyword evidence="5 13" id="KW-0812">Transmembrane</keyword>
<keyword evidence="14" id="KW-0732">Signal</keyword>
<keyword evidence="17" id="KW-1185">Reference proteome</keyword>
<evidence type="ECO:0000256" key="9">
    <source>
        <dbReference type="ARBA" id="ARBA00023170"/>
    </source>
</evidence>
<keyword evidence="3" id="KW-0813">Transport</keyword>
<keyword evidence="12" id="KW-0407">Ion channel</keyword>
<dbReference type="InterPro" id="IPR001508">
    <property type="entry name" value="Iono_Glu_rcpt_met"/>
</dbReference>
<feature type="transmembrane region" description="Helical" evidence="13">
    <location>
        <begin position="575"/>
        <end position="598"/>
    </location>
</feature>
<keyword evidence="11" id="KW-1071">Ligand-gated ion channel</keyword>
<dbReference type="Proteomes" id="UP001652582">
    <property type="component" value="Chromosome 26"/>
</dbReference>
<feature type="domain" description="Ionotropic glutamate receptor C-terminal" evidence="15">
    <location>
        <begin position="367"/>
        <end position="769"/>
    </location>
</feature>
<keyword evidence="4" id="KW-1003">Cell membrane</keyword>
<organism evidence="17 18">
    <name type="scientific">Bicyclus anynana</name>
    <name type="common">Squinting bush brown butterfly</name>
    <dbReference type="NCBI Taxonomy" id="110368"/>
    <lineage>
        <taxon>Eukaryota</taxon>
        <taxon>Metazoa</taxon>
        <taxon>Ecdysozoa</taxon>
        <taxon>Arthropoda</taxon>
        <taxon>Hexapoda</taxon>
        <taxon>Insecta</taxon>
        <taxon>Pterygota</taxon>
        <taxon>Neoptera</taxon>
        <taxon>Endopterygota</taxon>
        <taxon>Lepidoptera</taxon>
        <taxon>Glossata</taxon>
        <taxon>Ditrysia</taxon>
        <taxon>Papilionoidea</taxon>
        <taxon>Nymphalidae</taxon>
        <taxon>Satyrinae</taxon>
        <taxon>Satyrini</taxon>
        <taxon>Mycalesina</taxon>
        <taxon>Bicyclus</taxon>
    </lineage>
</organism>
<evidence type="ECO:0000313" key="17">
    <source>
        <dbReference type="Proteomes" id="UP001652582"/>
    </source>
</evidence>
<keyword evidence="9 18" id="KW-0675">Receptor</keyword>
<evidence type="ECO:0000256" key="8">
    <source>
        <dbReference type="ARBA" id="ARBA00023136"/>
    </source>
</evidence>
<dbReference type="SUPFAM" id="SSF81324">
    <property type="entry name" value="Voltage-gated potassium channels"/>
    <property type="match status" value="1"/>
</dbReference>
<evidence type="ECO:0000313" key="18">
    <source>
        <dbReference type="RefSeq" id="XP_052745488.1"/>
    </source>
</evidence>
<dbReference type="Gene3D" id="1.10.287.70">
    <property type="match status" value="1"/>
</dbReference>
<feature type="transmembrane region" description="Helical" evidence="13">
    <location>
        <begin position="789"/>
        <end position="812"/>
    </location>
</feature>
<evidence type="ECO:0000256" key="13">
    <source>
        <dbReference type="SAM" id="Phobius"/>
    </source>
</evidence>
<gene>
    <name evidence="18" type="primary">LOC112045584</name>
</gene>
<dbReference type="PANTHER" id="PTHR18966">
    <property type="entry name" value="IONOTROPIC GLUTAMATE RECEPTOR"/>
    <property type="match status" value="1"/>
</dbReference>
<name>A0ABM3M1W5_BICAN</name>
<evidence type="ECO:0000256" key="2">
    <source>
        <dbReference type="ARBA" id="ARBA00008685"/>
    </source>
</evidence>
<accession>A0ABM3M1W5</accession>
<evidence type="ECO:0000259" key="16">
    <source>
        <dbReference type="SMART" id="SM00918"/>
    </source>
</evidence>
<evidence type="ECO:0000256" key="12">
    <source>
        <dbReference type="ARBA" id="ARBA00023303"/>
    </source>
</evidence>
<feature type="chain" id="PRO_5046097642" evidence="14">
    <location>
        <begin position="21"/>
        <end position="892"/>
    </location>
</feature>
<dbReference type="SUPFAM" id="SSF53850">
    <property type="entry name" value="Periplasmic binding protein-like II"/>
    <property type="match status" value="1"/>
</dbReference>
<keyword evidence="7" id="KW-0406">Ion transport</keyword>
<dbReference type="Pfam" id="PF10613">
    <property type="entry name" value="Lig_chan-Glu_bd"/>
    <property type="match status" value="1"/>
</dbReference>
<proteinExistence type="inferred from homology"/>
<dbReference type="Pfam" id="PF00060">
    <property type="entry name" value="Lig_chan"/>
    <property type="match status" value="1"/>
</dbReference>
<comment type="subcellular location">
    <subcellularLocation>
        <location evidence="1">Cell membrane</location>
        <topology evidence="1">Multi-pass membrane protein</topology>
    </subcellularLocation>
</comment>
<evidence type="ECO:0000256" key="4">
    <source>
        <dbReference type="ARBA" id="ARBA00022475"/>
    </source>
</evidence>
<dbReference type="RefSeq" id="XP_052745488.1">
    <property type="nucleotide sequence ID" value="XM_052889528.1"/>
</dbReference>
<evidence type="ECO:0000256" key="3">
    <source>
        <dbReference type="ARBA" id="ARBA00022448"/>
    </source>
</evidence>
<dbReference type="PRINTS" id="PR00177">
    <property type="entry name" value="NMDARECEPTOR"/>
</dbReference>
<evidence type="ECO:0000256" key="11">
    <source>
        <dbReference type="ARBA" id="ARBA00023286"/>
    </source>
</evidence>
<comment type="similarity">
    <text evidence="2">Belongs to the glutamate-gated ion channel (TC 1.A.10.1) family.</text>
</comment>
<evidence type="ECO:0000256" key="6">
    <source>
        <dbReference type="ARBA" id="ARBA00022989"/>
    </source>
</evidence>
<evidence type="ECO:0000256" key="1">
    <source>
        <dbReference type="ARBA" id="ARBA00004651"/>
    </source>
</evidence>
<evidence type="ECO:0000256" key="14">
    <source>
        <dbReference type="SAM" id="SignalP"/>
    </source>
</evidence>
<feature type="transmembrane region" description="Helical" evidence="13">
    <location>
        <begin position="503"/>
        <end position="521"/>
    </location>
</feature>
<dbReference type="InterPro" id="IPR015683">
    <property type="entry name" value="Ionotropic_Glu_rcpt"/>
</dbReference>
<dbReference type="InterPro" id="IPR001320">
    <property type="entry name" value="Iontro_rcpt_C"/>
</dbReference>
<evidence type="ECO:0000259" key="15">
    <source>
        <dbReference type="SMART" id="SM00079"/>
    </source>
</evidence>
<feature type="signal peptide" evidence="14">
    <location>
        <begin position="1"/>
        <end position="20"/>
    </location>
</feature>
<keyword evidence="10" id="KW-0325">Glycoprotein</keyword>
<protein>
    <submittedName>
        <fullName evidence="18">Glutamate receptor ionotropic, kainate glr-3</fullName>
    </submittedName>
</protein>
<dbReference type="SMART" id="SM00079">
    <property type="entry name" value="PBPe"/>
    <property type="match status" value="1"/>
</dbReference>
<dbReference type="Gene3D" id="3.40.190.10">
    <property type="entry name" value="Periplasmic binding protein-like II"/>
    <property type="match status" value="3"/>
</dbReference>
<dbReference type="InterPro" id="IPR019594">
    <property type="entry name" value="Glu/Gly-bd"/>
</dbReference>
<evidence type="ECO:0000256" key="5">
    <source>
        <dbReference type="ARBA" id="ARBA00022692"/>
    </source>
</evidence>
<reference evidence="18" key="1">
    <citation type="submission" date="2025-08" db="UniProtKB">
        <authorList>
            <consortium name="RefSeq"/>
        </authorList>
    </citation>
    <scope>IDENTIFICATION</scope>
</reference>
<keyword evidence="6 13" id="KW-1133">Transmembrane helix</keyword>
<feature type="domain" description="Ionotropic glutamate receptor L-glutamate and glycine-binding" evidence="16">
    <location>
        <begin position="377"/>
        <end position="447"/>
    </location>
</feature>
<evidence type="ECO:0000256" key="7">
    <source>
        <dbReference type="ARBA" id="ARBA00023065"/>
    </source>
</evidence>
<sequence length="892" mass="100701">MELQILFLLIFLINLTCVVSELSLRFVIIVEKHDTDLPQQLERALKLAEENTPGVTVSDDVILLDRQFEEESHRQLCSFISKGVSIIIDLSWSPWEAAEELSSSAGVPLVRTVLGSQQLVGGINSYLESRNATDAAFLVENESDVDRSLYSLLGRSAVRVWVHAGLTRDTATALRSMRPQPSLHVIVGNSAFVTATYRRAVKEKLVKRNYTWNLVLTDYEKIDTSMLVLPAVVLQADPAECCRLLNMRDCTCNLTAQKTEYIINNLIQYSVDALVKVDADVMTIDCDNPAGELNATKERLHQLLEDDSMNNETLFYWDEESSSLLLRSRFTLSTYTVEEGLQRAAYWYANEEYHLLPGVELVPLRNYFRIGTSAAVPWSMVKYNPETGEPVLTEEGQPVYEGYCIDLIHKIAESMGFDYEIVTPKSGSFGMRLPNGSWDGIVGDLTTGETDIAVAALTMTAEREEVVDFVAPYFEQTGILIVIRKPIRKTSLFKFMTVLRTEVWLSIVAALLLTGCMIWLLEKYSPYSARNNPDAYPYPCREFTLKESFWFALTSFTPQGGGEAPKALSGRTLVAAYWLFVVLMLATFTANLAAFLTVERMQTPVASLEQLARQSRINYTVVESSTIHQYFINMKFAEDTLYRVWKEITLNATSDQAQYRVWDYPIREQYGHILLAINASGPVPDAATGFQQVNEHSEADFAFIHDSAEIKYEITRNCNLTEVGEVFAEQPYAIAVQQGSRLQEDLSRTLLDLQKERFLEQLSSKYWNETARQECPDADESEGITLESLGGVFIATLFGLGLAMITLAWEVFYYKRKEKNKVQAIDATIEKTEAFAEKKEKLPVKVAESVAKLRKRNKKKNIVKTVTIGDQFKPADKGVSYISVFPRDGYRP</sequence>
<dbReference type="SMART" id="SM00918">
    <property type="entry name" value="Lig_chan-Glu_bd"/>
    <property type="match status" value="1"/>
</dbReference>
<keyword evidence="8 13" id="KW-0472">Membrane</keyword>
<evidence type="ECO:0000256" key="10">
    <source>
        <dbReference type="ARBA" id="ARBA00023180"/>
    </source>
</evidence>
<dbReference type="CDD" id="cd13717">
    <property type="entry name" value="PBP2_iGluR_putative"/>
    <property type="match status" value="1"/>
</dbReference>
<dbReference type="GeneID" id="112045584"/>